<dbReference type="AlphaFoldDB" id="A0A846QWX9"/>
<dbReference type="RefSeq" id="WP_167959725.1">
    <property type="nucleotide sequence ID" value="NZ_JAATJJ010000001.1"/>
</dbReference>
<evidence type="ECO:0000313" key="2">
    <source>
        <dbReference type="Proteomes" id="UP000590442"/>
    </source>
</evidence>
<dbReference type="PANTHER" id="PTHR12993">
    <property type="entry name" value="N-ACETYLGLUCOSAMINYL-PHOSPHATIDYLINOSITOL DE-N-ACETYLASE-RELATED"/>
    <property type="match status" value="1"/>
</dbReference>
<sequence>MKNSIQLIVLFSLCAACKNTSKLNQEMSIKTVMAVFAHADDETTISPLLAKYSREGIKVHLIVTTDGRHGVRPHAKIPAGDSLAKLRKAEIQCVADKLGIHSLVLLNFEDGTLANPENLNLLERKVDSLYLLIKPDILFSWGADGGTGHPDHRTVSNITSEVFKKHPFRASQKLLLFGLSKKTINTISKPKSELGKLMQSVWKTVDPYYLNYPLIVEQKDIETGRQALNCHQSQFITDEMDDFYNILHQKSDTIYFQNSHY</sequence>
<dbReference type="Proteomes" id="UP000590442">
    <property type="component" value="Unassembled WGS sequence"/>
</dbReference>
<dbReference type="Gene3D" id="3.40.50.10320">
    <property type="entry name" value="LmbE-like"/>
    <property type="match status" value="1"/>
</dbReference>
<proteinExistence type="predicted"/>
<dbReference type="Pfam" id="PF02585">
    <property type="entry name" value="PIG-L"/>
    <property type="match status" value="1"/>
</dbReference>
<keyword evidence="2" id="KW-1185">Reference proteome</keyword>
<name>A0A846QWX9_9FLAO</name>
<gene>
    <name evidence="1" type="ORF">GGR42_000076</name>
</gene>
<dbReference type="SUPFAM" id="SSF102588">
    <property type="entry name" value="LmbE-like"/>
    <property type="match status" value="1"/>
</dbReference>
<protein>
    <submittedName>
        <fullName evidence="1">LmbE family N-acetylglucosaminyl deacetylase</fullName>
    </submittedName>
</protein>
<comment type="caution">
    <text evidence="1">The sequence shown here is derived from an EMBL/GenBank/DDBJ whole genome shotgun (WGS) entry which is preliminary data.</text>
</comment>
<dbReference type="EMBL" id="JAATJJ010000001">
    <property type="protein sequence ID" value="NJB69614.1"/>
    <property type="molecule type" value="Genomic_DNA"/>
</dbReference>
<dbReference type="PANTHER" id="PTHR12993:SF11">
    <property type="entry name" value="N-ACETYLGLUCOSAMINYL-PHOSPHATIDYLINOSITOL DE-N-ACETYLASE"/>
    <property type="match status" value="1"/>
</dbReference>
<organism evidence="1 2">
    <name type="scientific">Saonia flava</name>
    <dbReference type="NCBI Taxonomy" id="523696"/>
    <lineage>
        <taxon>Bacteria</taxon>
        <taxon>Pseudomonadati</taxon>
        <taxon>Bacteroidota</taxon>
        <taxon>Flavobacteriia</taxon>
        <taxon>Flavobacteriales</taxon>
        <taxon>Flavobacteriaceae</taxon>
        <taxon>Saonia</taxon>
    </lineage>
</organism>
<dbReference type="InterPro" id="IPR024078">
    <property type="entry name" value="LmbE-like_dom_sf"/>
</dbReference>
<dbReference type="InterPro" id="IPR003737">
    <property type="entry name" value="GlcNAc_PI_deacetylase-related"/>
</dbReference>
<dbReference type="GO" id="GO:0016811">
    <property type="term" value="F:hydrolase activity, acting on carbon-nitrogen (but not peptide) bonds, in linear amides"/>
    <property type="evidence" value="ECO:0007669"/>
    <property type="project" value="TreeGrafter"/>
</dbReference>
<evidence type="ECO:0000313" key="1">
    <source>
        <dbReference type="EMBL" id="NJB69614.1"/>
    </source>
</evidence>
<reference evidence="1 2" key="1">
    <citation type="submission" date="2020-03" db="EMBL/GenBank/DDBJ databases">
        <title>Genomic Encyclopedia of Type Strains, Phase IV (KMG-IV): sequencing the most valuable type-strain genomes for metagenomic binning, comparative biology and taxonomic classification.</title>
        <authorList>
            <person name="Goeker M."/>
        </authorList>
    </citation>
    <scope>NUCLEOTIDE SEQUENCE [LARGE SCALE GENOMIC DNA]</scope>
    <source>
        <strain evidence="1 2">DSM 29762</strain>
    </source>
</reference>
<accession>A0A846QWX9</accession>